<proteinExistence type="predicted"/>
<name>A0A2N5CSL2_9CAUL</name>
<dbReference type="OrthoDB" id="8910986at2"/>
<evidence type="ECO:0008006" key="5">
    <source>
        <dbReference type="Google" id="ProtNLM"/>
    </source>
</evidence>
<organism evidence="2 3">
    <name type="scientific">Caulobacter flavus</name>
    <dbReference type="NCBI Taxonomy" id="1679497"/>
    <lineage>
        <taxon>Bacteria</taxon>
        <taxon>Pseudomonadati</taxon>
        <taxon>Pseudomonadota</taxon>
        <taxon>Alphaproteobacteria</taxon>
        <taxon>Caulobacterales</taxon>
        <taxon>Caulobacteraceae</taxon>
        <taxon>Caulobacter</taxon>
    </lineage>
</organism>
<keyword evidence="4" id="KW-1185">Reference proteome</keyword>
<evidence type="ECO:0000313" key="3">
    <source>
        <dbReference type="Proteomes" id="UP000234483"/>
    </source>
</evidence>
<dbReference type="InterPro" id="IPR045709">
    <property type="entry name" value="DUF6065"/>
</dbReference>
<dbReference type="EMBL" id="PJRQ01000026">
    <property type="protein sequence ID" value="PLR13873.1"/>
    <property type="molecule type" value="Genomic_DNA"/>
</dbReference>
<evidence type="ECO:0000313" key="4">
    <source>
        <dbReference type="Proteomes" id="UP000281192"/>
    </source>
</evidence>
<reference evidence="2 3" key="1">
    <citation type="submission" date="2017-12" db="EMBL/GenBank/DDBJ databases">
        <title>The genome sequence of Caulobacter flavus CGMCC1 15093.</title>
        <authorList>
            <person name="Gao J."/>
            <person name="Mao X."/>
            <person name="Sun J."/>
        </authorList>
    </citation>
    <scope>NUCLEOTIDE SEQUENCE [LARGE SCALE GENOMIC DNA]</scope>
    <source>
        <strain evidence="2 3">CGMCC1 15093</strain>
    </source>
</reference>
<dbReference type="KEGG" id="cfh:C1707_04815"/>
<dbReference type="EMBL" id="CP026100">
    <property type="protein sequence ID" value="AYV45628.1"/>
    <property type="molecule type" value="Genomic_DNA"/>
</dbReference>
<dbReference type="Proteomes" id="UP000234483">
    <property type="component" value="Unassembled WGS sequence"/>
</dbReference>
<reference evidence="1 4" key="2">
    <citation type="submission" date="2018-01" db="EMBL/GenBank/DDBJ databases">
        <title>Complete genome sequence of Caulobacter flavus RHGG3.</title>
        <authorList>
            <person name="Yang E."/>
        </authorList>
    </citation>
    <scope>NUCLEOTIDE SEQUENCE [LARGE SCALE GENOMIC DNA]</scope>
    <source>
        <strain evidence="1 4">RHGG3</strain>
    </source>
</reference>
<dbReference type="Pfam" id="PF19541">
    <property type="entry name" value="DUF6065"/>
    <property type="match status" value="1"/>
</dbReference>
<sequence>MYLECYPTESRPPEIVPGRPQRAWMDNFADRHPYRCLPLTMANTTGWEILCPVGFEATWNGGIHQNDITFKADHPHPGFDDFVKSHFSRGTITFHTGYLFRTPPDWLIWTMGPPNHIKDGIQPLAGLVETDWLPFPFTMNWVFTRPGTVKFAKGEPFCFITMIQDKPLETVQPVIRHFNSNPDMRKQYDVWAEKRGEFNARIAARDPAATKEAWQRFYFKGELPEEIEAPAPKGHVNKRRLKAPKIGF</sequence>
<dbReference type="RefSeq" id="WP_101713544.1">
    <property type="nucleotide sequence ID" value="NZ_CP026100.1"/>
</dbReference>
<dbReference type="Proteomes" id="UP000281192">
    <property type="component" value="Chromosome"/>
</dbReference>
<protein>
    <recommendedName>
        <fullName evidence="5">Vanillate O-demethylase oxygenase-like C-terminal catalytic domain-containing protein</fullName>
    </recommendedName>
</protein>
<evidence type="ECO:0000313" key="1">
    <source>
        <dbReference type="EMBL" id="AYV45628.1"/>
    </source>
</evidence>
<gene>
    <name evidence="1" type="ORF">C1707_04815</name>
    <name evidence="2" type="ORF">CFHF_13590</name>
</gene>
<accession>A0A2N5CSL2</accession>
<evidence type="ECO:0000313" key="2">
    <source>
        <dbReference type="EMBL" id="PLR13873.1"/>
    </source>
</evidence>
<dbReference type="AlphaFoldDB" id="A0A2N5CSL2"/>